<feature type="region of interest" description="Disordered" evidence="2">
    <location>
        <begin position="301"/>
        <end position="335"/>
    </location>
</feature>
<evidence type="ECO:0000259" key="5">
    <source>
        <dbReference type="PROSITE" id="PS51782"/>
    </source>
</evidence>
<dbReference type="Proteomes" id="UP001355056">
    <property type="component" value="Unassembled WGS sequence"/>
</dbReference>
<gene>
    <name evidence="6" type="ORF">SNE34_02235</name>
</gene>
<dbReference type="InterPro" id="IPR038440">
    <property type="entry name" value="FimV_C_sf"/>
</dbReference>
<dbReference type="PROSITE" id="PS51782">
    <property type="entry name" value="LYSM"/>
    <property type="match status" value="1"/>
</dbReference>
<dbReference type="InterPro" id="IPR036779">
    <property type="entry name" value="LysM_dom_sf"/>
</dbReference>
<keyword evidence="1" id="KW-0175">Coiled coil</keyword>
<dbReference type="InterPro" id="IPR020011">
    <property type="entry name" value="FimV_C"/>
</dbReference>
<keyword evidence="3" id="KW-1133">Transmembrane helix</keyword>
<evidence type="ECO:0000256" key="2">
    <source>
        <dbReference type="SAM" id="MobiDB-lite"/>
    </source>
</evidence>
<dbReference type="Pfam" id="PF25800">
    <property type="entry name" value="FimV_N"/>
    <property type="match status" value="1"/>
</dbReference>
<dbReference type="NCBIfam" id="TIGR03505">
    <property type="entry name" value="FimV_core"/>
    <property type="match status" value="1"/>
</dbReference>
<dbReference type="CDD" id="cd00118">
    <property type="entry name" value="LysM"/>
    <property type="match status" value="1"/>
</dbReference>
<name>A0ABU7YV82_9GAMM</name>
<keyword evidence="7" id="KW-1185">Reference proteome</keyword>
<feature type="region of interest" description="Disordered" evidence="2">
    <location>
        <begin position="512"/>
        <end position="568"/>
    </location>
</feature>
<organism evidence="6 7">
    <name type="scientific">Novilysobacter erysipheiresistens</name>
    <dbReference type="NCBI Taxonomy" id="1749332"/>
    <lineage>
        <taxon>Bacteria</taxon>
        <taxon>Pseudomonadati</taxon>
        <taxon>Pseudomonadota</taxon>
        <taxon>Gammaproteobacteria</taxon>
        <taxon>Lysobacterales</taxon>
        <taxon>Lysobacteraceae</taxon>
        <taxon>Novilysobacter</taxon>
    </lineage>
</organism>
<feature type="compositionally biased region" description="Pro residues" evidence="2">
    <location>
        <begin position="191"/>
        <end position="205"/>
    </location>
</feature>
<dbReference type="InterPro" id="IPR018392">
    <property type="entry name" value="LysM"/>
</dbReference>
<feature type="coiled-coil region" evidence="1">
    <location>
        <begin position="371"/>
        <end position="419"/>
    </location>
</feature>
<evidence type="ECO:0000256" key="4">
    <source>
        <dbReference type="SAM" id="SignalP"/>
    </source>
</evidence>
<keyword evidence="3" id="KW-0812">Transmembrane</keyword>
<reference evidence="6 7" key="1">
    <citation type="journal article" date="2016" name="Int. J. Syst. Evol. Microbiol.">
        <title>Lysobacter erysipheiresistens sp. nov., an antagonist of powdery mildew, isolated from tobacco-cultivated soil.</title>
        <authorList>
            <person name="Xie B."/>
            <person name="Li T."/>
            <person name="Lin X."/>
            <person name="Wang C.J."/>
            <person name="Chen Y.J."/>
            <person name="Liu W.J."/>
            <person name="Zhao Z.W."/>
        </authorList>
    </citation>
    <scope>NUCLEOTIDE SEQUENCE [LARGE SCALE GENOMIC DNA]</scope>
    <source>
        <strain evidence="6 7">RS-LYSO-3</strain>
    </source>
</reference>
<protein>
    <submittedName>
        <fullName evidence="6">FimV/HubP family polar landmark protein</fullName>
    </submittedName>
</protein>
<proteinExistence type="predicted"/>
<evidence type="ECO:0000313" key="7">
    <source>
        <dbReference type="Proteomes" id="UP001355056"/>
    </source>
</evidence>
<evidence type="ECO:0000256" key="3">
    <source>
        <dbReference type="SAM" id="Phobius"/>
    </source>
</evidence>
<feature type="domain" description="LysM" evidence="5">
    <location>
        <begin position="216"/>
        <end position="270"/>
    </location>
</feature>
<feature type="chain" id="PRO_5045452265" evidence="4">
    <location>
        <begin position="19"/>
        <end position="619"/>
    </location>
</feature>
<dbReference type="InterPro" id="IPR020012">
    <property type="entry name" value="LysM_FimV"/>
</dbReference>
<sequence length="619" mass="63423">MRTALAAALALASSSAMALGLGQIELKSKLGEPLLAEIPIISNDPAELERLQAGLASPETFARIGLQPPDSVVANLQFVSALDAQGNPVIRVTSTQPIEQPLLTFLIEVDWGQGKLVREYSTLLDTPRTVSAPMQPPIDAPVVAPSNTIVREPEPAPAPATGAEPEGEIATAAPSPTGAEPQPTPDTAIDPIPPPSPAPAPVVAAPPPMPAGRPDEYGAVQAGETLSEIAQRLDYGATLDQAMIALLNANPEAFIGGNINLLKQGAVLRVPDAETVRGIEAAQAMAQVRRQTSAWRLASQPVPQPALADAPAEAAADDQTSSSATPTAGGARLEIVPPGASDAAVAGTQSGISAGAEGDMVRQQMQTQETLAARNAELAELKSRVADLEKLQSDQQKLLEMKDNELNAVQQRLAQTQDAEKAAGGAPGLPWLLGGVGLLLLGLLGGWWMRRRAEVTPKFRAPGPGTAPSPLAAGFPGGQAASVSPPTPPAASSAAPVAASSAASVAPAKAAGVAGDSPGLWDGRVHEPSPGKRPAPPIAVPTWHAGGGNTVSGAPASTRVEPPTVEVDTDAPGSERLELARAYLDLGDRDSARQLLGEVALNGDHSARQQATQMLRELD</sequence>
<dbReference type="Gene3D" id="1.20.58.2200">
    <property type="match status" value="1"/>
</dbReference>
<feature type="region of interest" description="Disordered" evidence="2">
    <location>
        <begin position="149"/>
        <end position="205"/>
    </location>
</feature>
<feature type="region of interest" description="Disordered" evidence="2">
    <location>
        <begin position="459"/>
        <end position="494"/>
    </location>
</feature>
<keyword evidence="3" id="KW-0472">Membrane</keyword>
<dbReference type="Gene3D" id="3.10.350.10">
    <property type="entry name" value="LysM domain"/>
    <property type="match status" value="1"/>
</dbReference>
<dbReference type="InterPro" id="IPR057840">
    <property type="entry name" value="FimV_N"/>
</dbReference>
<dbReference type="RefSeq" id="WP_332614284.1">
    <property type="nucleotide sequence ID" value="NZ_JAXGFP010000001.1"/>
</dbReference>
<dbReference type="EMBL" id="JAXGFP010000001">
    <property type="protein sequence ID" value="MEG3182832.1"/>
    <property type="molecule type" value="Genomic_DNA"/>
</dbReference>
<evidence type="ECO:0000256" key="1">
    <source>
        <dbReference type="SAM" id="Coils"/>
    </source>
</evidence>
<accession>A0ABU7YV82</accession>
<evidence type="ECO:0000313" key="6">
    <source>
        <dbReference type="EMBL" id="MEG3182832.1"/>
    </source>
</evidence>
<keyword evidence="4" id="KW-0732">Signal</keyword>
<feature type="transmembrane region" description="Helical" evidence="3">
    <location>
        <begin position="429"/>
        <end position="449"/>
    </location>
</feature>
<feature type="compositionally biased region" description="Low complexity" evidence="2">
    <location>
        <begin position="480"/>
        <end position="494"/>
    </location>
</feature>
<comment type="caution">
    <text evidence="6">The sequence shown here is derived from an EMBL/GenBank/DDBJ whole genome shotgun (WGS) entry which is preliminary data.</text>
</comment>
<feature type="compositionally biased region" description="Low complexity" evidence="2">
    <location>
        <begin position="159"/>
        <end position="174"/>
    </location>
</feature>
<feature type="signal peptide" evidence="4">
    <location>
        <begin position="1"/>
        <end position="18"/>
    </location>
</feature>
<dbReference type="NCBIfam" id="TIGR03504">
    <property type="entry name" value="FimV_Cterm"/>
    <property type="match status" value="1"/>
</dbReference>
<feature type="compositionally biased region" description="Low complexity" evidence="2">
    <location>
        <begin position="305"/>
        <end position="328"/>
    </location>
</feature>